<feature type="compositionally biased region" description="Low complexity" evidence="1">
    <location>
        <begin position="60"/>
        <end position="106"/>
    </location>
</feature>
<dbReference type="AlphaFoldDB" id="A0AAD4GX35"/>
<sequence length="282" mass="30515">MFTTASSMPQFFPSTPRAPIRSSPLPPNNTYYTAPSTPTRIFSPIDMNHQGPASSPPPTTTGSSLFSFTTTTTTPTQTHTPGAFAPTTTPTSTSTSTSTAPQFAASISQSPSAPGTSTSTYAQRYATTISNPLKNASPRSYTASASPSARTARRNLFLTRVKQDRDAGRFENRGEQLVLMEDAAEQKKWGEAMRRRAGLLAFNPEEDDDEVDMDDGVLDEADARALDEYLELERAMEMEMVQSASLEGNEPLEAGGSFGDEEYEGIFRDLAETQGQDMDMSG</sequence>
<feature type="compositionally biased region" description="Polar residues" evidence="1">
    <location>
        <begin position="107"/>
        <end position="134"/>
    </location>
</feature>
<name>A0AAD4GX35_ASPNN</name>
<evidence type="ECO:0000256" key="1">
    <source>
        <dbReference type="SAM" id="MobiDB-lite"/>
    </source>
</evidence>
<feature type="region of interest" description="Disordered" evidence="1">
    <location>
        <begin position="1"/>
        <end position="150"/>
    </location>
</feature>
<feature type="compositionally biased region" description="Polar residues" evidence="1">
    <location>
        <begin position="28"/>
        <end position="40"/>
    </location>
</feature>
<keyword evidence="3" id="KW-1185">Reference proteome</keyword>
<dbReference type="Proteomes" id="UP001194746">
    <property type="component" value="Unassembled WGS sequence"/>
</dbReference>
<feature type="compositionally biased region" description="Low complexity" evidence="1">
    <location>
        <begin position="136"/>
        <end position="150"/>
    </location>
</feature>
<feature type="compositionally biased region" description="Polar residues" evidence="1">
    <location>
        <begin position="1"/>
        <end position="13"/>
    </location>
</feature>
<gene>
    <name evidence="2" type="ORF">FE257_005084</name>
</gene>
<accession>A0AAD4GX35</accession>
<reference evidence="2" key="1">
    <citation type="journal article" date="2019" name="Beilstein J. Org. Chem.">
        <title>Nanangenines: drimane sesquiterpenoids as the dominant metabolite cohort of a novel Australian fungus, Aspergillus nanangensis.</title>
        <authorList>
            <person name="Lacey H.J."/>
            <person name="Gilchrist C.L.M."/>
            <person name="Crombie A."/>
            <person name="Kalaitzis J.A."/>
            <person name="Vuong D."/>
            <person name="Rutledge P.J."/>
            <person name="Turner P."/>
            <person name="Pitt J.I."/>
            <person name="Lacey E."/>
            <person name="Chooi Y.H."/>
            <person name="Piggott A.M."/>
        </authorList>
    </citation>
    <scope>NUCLEOTIDE SEQUENCE</scope>
    <source>
        <strain evidence="2">MST-FP2251</strain>
    </source>
</reference>
<comment type="caution">
    <text evidence="2">The sequence shown here is derived from an EMBL/GenBank/DDBJ whole genome shotgun (WGS) entry which is preliminary data.</text>
</comment>
<reference evidence="2" key="2">
    <citation type="submission" date="2020-02" db="EMBL/GenBank/DDBJ databases">
        <authorList>
            <person name="Gilchrist C.L.M."/>
            <person name="Chooi Y.-H."/>
        </authorList>
    </citation>
    <scope>NUCLEOTIDE SEQUENCE</scope>
    <source>
        <strain evidence="2">MST-FP2251</strain>
    </source>
</reference>
<organism evidence="2 3">
    <name type="scientific">Aspergillus nanangensis</name>
    <dbReference type="NCBI Taxonomy" id="2582783"/>
    <lineage>
        <taxon>Eukaryota</taxon>
        <taxon>Fungi</taxon>
        <taxon>Dikarya</taxon>
        <taxon>Ascomycota</taxon>
        <taxon>Pezizomycotina</taxon>
        <taxon>Eurotiomycetes</taxon>
        <taxon>Eurotiomycetidae</taxon>
        <taxon>Eurotiales</taxon>
        <taxon>Aspergillaceae</taxon>
        <taxon>Aspergillus</taxon>
        <taxon>Aspergillus subgen. Circumdati</taxon>
    </lineage>
</organism>
<dbReference type="EMBL" id="VCAU01000021">
    <property type="protein sequence ID" value="KAF9891148.1"/>
    <property type="molecule type" value="Genomic_DNA"/>
</dbReference>
<protein>
    <submittedName>
        <fullName evidence="2">Uncharacterized protein</fullName>
    </submittedName>
</protein>
<evidence type="ECO:0000313" key="2">
    <source>
        <dbReference type="EMBL" id="KAF9891148.1"/>
    </source>
</evidence>
<evidence type="ECO:0000313" key="3">
    <source>
        <dbReference type="Proteomes" id="UP001194746"/>
    </source>
</evidence>
<proteinExistence type="predicted"/>